<dbReference type="RefSeq" id="WP_150118853.1">
    <property type="nucleotide sequence ID" value="NZ_CP013232.1"/>
</dbReference>
<accession>A0A127PJ93</accession>
<evidence type="ECO:0008006" key="3">
    <source>
        <dbReference type="Google" id="ProtNLM"/>
    </source>
</evidence>
<evidence type="ECO:0000313" key="2">
    <source>
        <dbReference type="Proteomes" id="UP000072421"/>
    </source>
</evidence>
<proteinExistence type="predicted"/>
<dbReference type="OrthoDB" id="8780804at2"/>
<reference evidence="1 2" key="1">
    <citation type="submission" date="2015-11" db="EMBL/GenBank/DDBJ databases">
        <title>Exploring the genomic traits of fungus-feeding bacterial genus Collimonas.</title>
        <authorList>
            <person name="Song C."/>
            <person name="Schmidt R."/>
            <person name="de Jager V."/>
            <person name="Krzyzanowska D."/>
            <person name="Jongedijk E."/>
            <person name="Cankar K."/>
            <person name="Beekwilder J."/>
            <person name="van Veen A."/>
            <person name="de Boer W."/>
            <person name="van Veen J.A."/>
            <person name="Garbeva P."/>
        </authorList>
    </citation>
    <scope>NUCLEOTIDE SEQUENCE [LARGE SCALE GENOMIC DNA]</scope>
    <source>
        <strain evidence="1 2">Ter6</strain>
    </source>
</reference>
<protein>
    <recommendedName>
        <fullName evidence="3">DUF4388 domain-containing protein</fullName>
    </recommendedName>
</protein>
<dbReference type="PATRIC" id="fig|158899.10.peg.5156"/>
<dbReference type="EMBL" id="CP013232">
    <property type="protein sequence ID" value="AMO97803.1"/>
    <property type="molecule type" value="Genomic_DNA"/>
</dbReference>
<evidence type="ECO:0000313" key="1">
    <source>
        <dbReference type="EMBL" id="AMO97803.1"/>
    </source>
</evidence>
<dbReference type="Proteomes" id="UP000072421">
    <property type="component" value="Chromosome"/>
</dbReference>
<name>A0A127PJ93_9BURK</name>
<sequence>MAIWGRLSDFSLYAVLSSVGKYRSGVIHVDLGDGSQYHLHVSEGVLTALLINADGIGDPELAKAVVARLCLSAGGTFRYLPMDATPLRRDFHLGLNELGNISSRQEVPSQKPLLSVFHHRGMKRLLPHADICFRLNRNDYAMDNYVLQRFLDRTVQQLIVGVSASALAELLNDDVEKIRFYFYRLIEMAVIIQVNCAETKARSE</sequence>
<dbReference type="AlphaFoldDB" id="A0A127PJ93"/>
<gene>
    <name evidence="1" type="ORF">CFter6_5236</name>
</gene>
<organism evidence="1">
    <name type="scientific">Collimonas fungivorans</name>
    <dbReference type="NCBI Taxonomy" id="158899"/>
    <lineage>
        <taxon>Bacteria</taxon>
        <taxon>Pseudomonadati</taxon>
        <taxon>Pseudomonadota</taxon>
        <taxon>Betaproteobacteria</taxon>
        <taxon>Burkholderiales</taxon>
        <taxon>Oxalobacteraceae</taxon>
        <taxon>Collimonas</taxon>
    </lineage>
</organism>